<feature type="compositionally biased region" description="Polar residues" evidence="4">
    <location>
        <begin position="274"/>
        <end position="285"/>
    </location>
</feature>
<dbReference type="Pfam" id="PF00505">
    <property type="entry name" value="HMG_box"/>
    <property type="match status" value="1"/>
</dbReference>
<dbReference type="PANTHER" id="PTHR45789">
    <property type="entry name" value="FI18025P1"/>
    <property type="match status" value="1"/>
</dbReference>
<name>A0A550BZB3_9AGAR</name>
<evidence type="ECO:0000256" key="3">
    <source>
        <dbReference type="PROSITE-ProRule" id="PRU00267"/>
    </source>
</evidence>
<dbReference type="CDD" id="cd01389">
    <property type="entry name" value="HMG-box_ROX1-like"/>
    <property type="match status" value="1"/>
</dbReference>
<dbReference type="InterPro" id="IPR051356">
    <property type="entry name" value="SOX/SOX-like_TF"/>
</dbReference>
<proteinExistence type="predicted"/>
<feature type="domain" description="HMG box" evidence="5">
    <location>
        <begin position="78"/>
        <end position="146"/>
    </location>
</feature>
<protein>
    <recommendedName>
        <fullName evidence="5">HMG box domain-containing protein</fullName>
    </recommendedName>
</protein>
<evidence type="ECO:0000313" key="7">
    <source>
        <dbReference type="Proteomes" id="UP000320762"/>
    </source>
</evidence>
<feature type="region of interest" description="Disordered" evidence="4">
    <location>
        <begin position="144"/>
        <end position="191"/>
    </location>
</feature>
<accession>A0A550BZB3</accession>
<gene>
    <name evidence="6" type="ORF">BD626DRAFT_513234</name>
</gene>
<organism evidence="6 7">
    <name type="scientific">Schizophyllum amplum</name>
    <dbReference type="NCBI Taxonomy" id="97359"/>
    <lineage>
        <taxon>Eukaryota</taxon>
        <taxon>Fungi</taxon>
        <taxon>Dikarya</taxon>
        <taxon>Basidiomycota</taxon>
        <taxon>Agaricomycotina</taxon>
        <taxon>Agaricomycetes</taxon>
        <taxon>Agaricomycetidae</taxon>
        <taxon>Agaricales</taxon>
        <taxon>Schizophyllaceae</taxon>
        <taxon>Schizophyllum</taxon>
    </lineage>
</organism>
<evidence type="ECO:0000256" key="1">
    <source>
        <dbReference type="ARBA" id="ARBA00023125"/>
    </source>
</evidence>
<dbReference type="Gene3D" id="1.10.30.10">
    <property type="entry name" value="High mobility group box domain"/>
    <property type="match status" value="1"/>
</dbReference>
<dbReference type="PROSITE" id="PS50118">
    <property type="entry name" value="HMG_BOX_2"/>
    <property type="match status" value="1"/>
</dbReference>
<dbReference type="GO" id="GO:0000978">
    <property type="term" value="F:RNA polymerase II cis-regulatory region sequence-specific DNA binding"/>
    <property type="evidence" value="ECO:0007669"/>
    <property type="project" value="TreeGrafter"/>
</dbReference>
<keyword evidence="2 3" id="KW-0539">Nucleus</keyword>
<evidence type="ECO:0000256" key="2">
    <source>
        <dbReference type="ARBA" id="ARBA00023242"/>
    </source>
</evidence>
<reference evidence="6 7" key="1">
    <citation type="journal article" date="2019" name="New Phytol.">
        <title>Comparative genomics reveals unique wood-decay strategies and fruiting body development in the Schizophyllaceae.</title>
        <authorList>
            <person name="Almasi E."/>
            <person name="Sahu N."/>
            <person name="Krizsan K."/>
            <person name="Balint B."/>
            <person name="Kovacs G.M."/>
            <person name="Kiss B."/>
            <person name="Cseklye J."/>
            <person name="Drula E."/>
            <person name="Henrissat B."/>
            <person name="Nagy I."/>
            <person name="Chovatia M."/>
            <person name="Adam C."/>
            <person name="LaButti K."/>
            <person name="Lipzen A."/>
            <person name="Riley R."/>
            <person name="Grigoriev I.V."/>
            <person name="Nagy L.G."/>
        </authorList>
    </citation>
    <scope>NUCLEOTIDE SEQUENCE [LARGE SCALE GENOMIC DNA]</scope>
    <source>
        <strain evidence="6 7">NL-1724</strain>
    </source>
</reference>
<keyword evidence="7" id="KW-1185">Reference proteome</keyword>
<dbReference type="EMBL" id="VDMD01000041">
    <property type="protein sequence ID" value="TRM57894.1"/>
    <property type="molecule type" value="Genomic_DNA"/>
</dbReference>
<dbReference type="InterPro" id="IPR036910">
    <property type="entry name" value="HMG_box_dom_sf"/>
</dbReference>
<dbReference type="STRING" id="97359.A0A550BZB3"/>
<feature type="region of interest" description="Disordered" evidence="4">
    <location>
        <begin position="274"/>
        <end position="308"/>
    </location>
</feature>
<dbReference type="GO" id="GO:0005634">
    <property type="term" value="C:nucleus"/>
    <property type="evidence" value="ECO:0007669"/>
    <property type="project" value="UniProtKB-UniRule"/>
</dbReference>
<comment type="caution">
    <text evidence="6">The sequence shown here is derived from an EMBL/GenBank/DDBJ whole genome shotgun (WGS) entry which is preliminary data.</text>
</comment>
<dbReference type="SUPFAM" id="SSF47095">
    <property type="entry name" value="HMG-box"/>
    <property type="match status" value="1"/>
</dbReference>
<dbReference type="PANTHER" id="PTHR45789:SF2">
    <property type="entry name" value="FI18025P1"/>
    <property type="match status" value="1"/>
</dbReference>
<dbReference type="OrthoDB" id="6247875at2759"/>
<evidence type="ECO:0000313" key="6">
    <source>
        <dbReference type="EMBL" id="TRM57894.1"/>
    </source>
</evidence>
<dbReference type="Proteomes" id="UP000320762">
    <property type="component" value="Unassembled WGS sequence"/>
</dbReference>
<feature type="compositionally biased region" description="Pro residues" evidence="4">
    <location>
        <begin position="177"/>
        <end position="189"/>
    </location>
</feature>
<dbReference type="InterPro" id="IPR009071">
    <property type="entry name" value="HMG_box_dom"/>
</dbReference>
<evidence type="ECO:0000259" key="5">
    <source>
        <dbReference type="PROSITE" id="PS50118"/>
    </source>
</evidence>
<feature type="DNA-binding region" description="HMG box" evidence="3">
    <location>
        <begin position="78"/>
        <end position="146"/>
    </location>
</feature>
<dbReference type="AlphaFoldDB" id="A0A550BZB3"/>
<dbReference type="SMART" id="SM00398">
    <property type="entry name" value="HMG"/>
    <property type="match status" value="1"/>
</dbReference>
<dbReference type="GO" id="GO:0000981">
    <property type="term" value="F:DNA-binding transcription factor activity, RNA polymerase II-specific"/>
    <property type="evidence" value="ECO:0007669"/>
    <property type="project" value="TreeGrafter"/>
</dbReference>
<feature type="compositionally biased region" description="Basic residues" evidence="4">
    <location>
        <begin position="155"/>
        <end position="167"/>
    </location>
</feature>
<feature type="region of interest" description="Disordered" evidence="4">
    <location>
        <begin position="52"/>
        <end position="82"/>
    </location>
</feature>
<sequence>MAAALPSADVAFATNLTPGNYDSANVQLSGDVQTFPANFPLHFVNSETGEVVKADGAQVVPTPRPPRRKRRSQSPDHVPRPPNAFILFRVDFVKNGRLLGNMENHSNLSKMAAESWRTLPPQKRAYWDAQALLERRAHRLQYPDYHFQPTPGQPKKPRPPPKPKLRHMSVPYHELPPDTPPVDKPPAPSGYPRDANQFQRKLMDQPSMIAVYGLKGADMEQRLQEMNNVRQTQVYYPPVPPPCDPHTGKLGDQDCNAFDESDFDYYYSRMVSNGPQTSMSATPEEQTMPPPPNADVEMSEPSEETGPSAVQLLTAKQEEESVPIPPAPAAAPEPKRYLARARDAAFPYSYVAEAQLEGDTGFEHVSPIYRRLMESQPATLVTAM</sequence>
<evidence type="ECO:0000256" key="4">
    <source>
        <dbReference type="SAM" id="MobiDB-lite"/>
    </source>
</evidence>
<keyword evidence="1 3" id="KW-0238">DNA-binding</keyword>